<feature type="compositionally biased region" description="Low complexity" evidence="1">
    <location>
        <begin position="23"/>
        <end position="34"/>
    </location>
</feature>
<dbReference type="Proteomes" id="UP000541558">
    <property type="component" value="Unassembled WGS sequence"/>
</dbReference>
<feature type="region of interest" description="Disordered" evidence="1">
    <location>
        <begin position="1"/>
        <end position="55"/>
    </location>
</feature>
<organism evidence="2 3">
    <name type="scientific">Ephemerocybe angulata</name>
    <dbReference type="NCBI Taxonomy" id="980116"/>
    <lineage>
        <taxon>Eukaryota</taxon>
        <taxon>Fungi</taxon>
        <taxon>Dikarya</taxon>
        <taxon>Basidiomycota</taxon>
        <taxon>Agaricomycotina</taxon>
        <taxon>Agaricomycetes</taxon>
        <taxon>Agaricomycetidae</taxon>
        <taxon>Agaricales</taxon>
        <taxon>Agaricineae</taxon>
        <taxon>Psathyrellaceae</taxon>
        <taxon>Ephemerocybe</taxon>
    </lineage>
</organism>
<accession>A0A8H5FF41</accession>
<evidence type="ECO:0000256" key="1">
    <source>
        <dbReference type="SAM" id="MobiDB-lite"/>
    </source>
</evidence>
<dbReference type="AlphaFoldDB" id="A0A8H5FF41"/>
<comment type="caution">
    <text evidence="2">The sequence shown here is derived from an EMBL/GenBank/DDBJ whole genome shotgun (WGS) entry which is preliminary data.</text>
</comment>
<gene>
    <name evidence="2" type="ORF">D9611_014478</name>
</gene>
<feature type="compositionally biased region" description="Polar residues" evidence="1">
    <location>
        <begin position="46"/>
        <end position="55"/>
    </location>
</feature>
<evidence type="ECO:0000313" key="2">
    <source>
        <dbReference type="EMBL" id="KAF5334451.1"/>
    </source>
</evidence>
<dbReference type="EMBL" id="JAACJK010000069">
    <property type="protein sequence ID" value="KAF5334451.1"/>
    <property type="molecule type" value="Genomic_DNA"/>
</dbReference>
<feature type="region of interest" description="Disordered" evidence="1">
    <location>
        <begin position="69"/>
        <end position="100"/>
    </location>
</feature>
<evidence type="ECO:0000313" key="3">
    <source>
        <dbReference type="Proteomes" id="UP000541558"/>
    </source>
</evidence>
<reference evidence="2 3" key="1">
    <citation type="journal article" date="2020" name="ISME J.">
        <title>Uncovering the hidden diversity of litter-decomposition mechanisms in mushroom-forming fungi.</title>
        <authorList>
            <person name="Floudas D."/>
            <person name="Bentzer J."/>
            <person name="Ahren D."/>
            <person name="Johansson T."/>
            <person name="Persson P."/>
            <person name="Tunlid A."/>
        </authorList>
    </citation>
    <scope>NUCLEOTIDE SEQUENCE [LARGE SCALE GENOMIC DNA]</scope>
    <source>
        <strain evidence="2 3">CBS 175.51</strain>
    </source>
</reference>
<protein>
    <submittedName>
        <fullName evidence="2">Uncharacterized protein</fullName>
    </submittedName>
</protein>
<keyword evidence="3" id="KW-1185">Reference proteome</keyword>
<sequence length="210" mass="22531">MHTSTTAPQHGPAPKRTLPPPSLTSSRASSGSGTHIYFIPPPSICRQGSTARGTTRNFKEAHGRLLHALFAPGSPHPPSPSLRRASLQLPPLSTPSQSLHPSIHAATAVSTGNEPRASPRSTTPFLARRVVPRRRPVRLRYTGTPSVHDYAAASVLTPAYALTLSLSLPVVLYLLHTSLPPCRYTTGHRTHPRTHSSLDPRKPLGSCARA</sequence>
<proteinExistence type="predicted"/>
<feature type="region of interest" description="Disordered" evidence="1">
    <location>
        <begin position="186"/>
        <end position="210"/>
    </location>
</feature>
<name>A0A8H5FF41_9AGAR</name>